<accession>A0A0A5JQ23</accession>
<name>A0A0A5JQ23_PHOS4</name>
<feature type="transmembrane region" description="Helical" evidence="8">
    <location>
        <begin position="87"/>
        <end position="106"/>
    </location>
</feature>
<evidence type="ECO:0000256" key="4">
    <source>
        <dbReference type="ARBA" id="ARBA00022475"/>
    </source>
</evidence>
<gene>
    <name evidence="9" type="primary">fecD</name>
    <name evidence="9" type="ORF">NM06_03630</name>
</gene>
<keyword evidence="6 8" id="KW-1133">Transmembrane helix</keyword>
<dbReference type="GO" id="GO:0022857">
    <property type="term" value="F:transmembrane transporter activity"/>
    <property type="evidence" value="ECO:0007669"/>
    <property type="project" value="InterPro"/>
</dbReference>
<sequence>MPNAIKVTLSLFVVWLLFAIWHVGAGAVQISATEVVNTLIGDSSDNEFIVMGYRLPRMLVATLVGASLALSGLLVQGIVRNPLASPDILGVTTGASLAVVAVNAMFPEVSATLFPFIAMVGGGIATLVLFSLARHVLNHAAALALIGVALAALFSAGVDFLLLAFPLEINVSMIWLTGSVWGRNWTHVPYLIGFLLALLPIAVVLAYKLDLFALGDETAQGLGVNINKVRLLTLCVAITLACVAVSVCGNIGFIGLIAPHAARFLLGNRHIALIPVCMLIGGSLLLSADLFARILMPPTELPAGVMTAMIGGPYFIFLLSRYKHW</sequence>
<keyword evidence="7 8" id="KW-0472">Membrane</keyword>
<comment type="subcellular location">
    <subcellularLocation>
        <location evidence="1">Cell membrane</location>
        <topology evidence="1">Multi-pass membrane protein</topology>
    </subcellularLocation>
</comment>
<evidence type="ECO:0000256" key="8">
    <source>
        <dbReference type="SAM" id="Phobius"/>
    </source>
</evidence>
<feature type="transmembrane region" description="Helical" evidence="8">
    <location>
        <begin position="137"/>
        <end position="154"/>
    </location>
</feature>
<dbReference type="InterPro" id="IPR000522">
    <property type="entry name" value="ABC_transptr_permease_BtuC"/>
</dbReference>
<feature type="transmembrane region" description="Helical" evidence="8">
    <location>
        <begin position="301"/>
        <end position="319"/>
    </location>
</feature>
<dbReference type="GO" id="GO:0033214">
    <property type="term" value="P:siderophore-iron import into cell"/>
    <property type="evidence" value="ECO:0007669"/>
    <property type="project" value="TreeGrafter"/>
</dbReference>
<protein>
    <submittedName>
        <fullName evidence="9">Iron-dicitrate transporter subunit FecD</fullName>
    </submittedName>
</protein>
<dbReference type="PANTHER" id="PTHR30472:SF37">
    <property type="entry name" value="FE(3+) DICITRATE TRANSPORT SYSTEM PERMEASE PROTEIN FECD-RELATED"/>
    <property type="match status" value="1"/>
</dbReference>
<dbReference type="AlphaFoldDB" id="A0A0A5JQ23"/>
<comment type="similarity">
    <text evidence="2">Belongs to the binding-protein-dependent transport system permease family. FecCD subfamily.</text>
</comment>
<dbReference type="CDD" id="cd06550">
    <property type="entry name" value="TM_ABC_iron-siderophores_like"/>
    <property type="match status" value="1"/>
</dbReference>
<comment type="caution">
    <text evidence="9">The sequence shown here is derived from an EMBL/GenBank/DDBJ whole genome shotgun (WGS) entry which is preliminary data.</text>
</comment>
<keyword evidence="5 8" id="KW-0812">Transmembrane</keyword>
<keyword evidence="4" id="KW-1003">Cell membrane</keyword>
<evidence type="ECO:0000313" key="9">
    <source>
        <dbReference type="EMBL" id="KGY10018.1"/>
    </source>
</evidence>
<dbReference type="Pfam" id="PF01032">
    <property type="entry name" value="FecCD"/>
    <property type="match status" value="1"/>
</dbReference>
<dbReference type="Gene3D" id="1.10.3470.10">
    <property type="entry name" value="ABC transporter involved in vitamin B12 uptake, BtuC"/>
    <property type="match status" value="1"/>
</dbReference>
<evidence type="ECO:0000256" key="6">
    <source>
        <dbReference type="ARBA" id="ARBA00022989"/>
    </source>
</evidence>
<evidence type="ECO:0000256" key="3">
    <source>
        <dbReference type="ARBA" id="ARBA00022448"/>
    </source>
</evidence>
<evidence type="ECO:0000313" key="10">
    <source>
        <dbReference type="Proteomes" id="UP000030451"/>
    </source>
</evidence>
<keyword evidence="3" id="KW-0813">Transport</keyword>
<dbReference type="Proteomes" id="UP000030451">
    <property type="component" value="Unassembled WGS sequence"/>
</dbReference>
<evidence type="ECO:0000256" key="1">
    <source>
        <dbReference type="ARBA" id="ARBA00004651"/>
    </source>
</evidence>
<feature type="transmembrane region" description="Helical" evidence="8">
    <location>
        <begin position="56"/>
        <end position="75"/>
    </location>
</feature>
<dbReference type="OrthoDB" id="9055647at2"/>
<proteinExistence type="inferred from homology"/>
<evidence type="ECO:0000256" key="2">
    <source>
        <dbReference type="ARBA" id="ARBA00007935"/>
    </source>
</evidence>
<dbReference type="PANTHER" id="PTHR30472">
    <property type="entry name" value="FERRIC ENTEROBACTIN TRANSPORT SYSTEM PERMEASE PROTEIN"/>
    <property type="match status" value="1"/>
</dbReference>
<organism evidence="9 10">
    <name type="scientific">Photobacterium sp. (strain ATCC 43367)</name>
    <dbReference type="NCBI Taxonomy" id="379097"/>
    <lineage>
        <taxon>Bacteria</taxon>
        <taxon>Pseudomonadati</taxon>
        <taxon>Pseudomonadota</taxon>
        <taxon>Gammaproteobacteria</taxon>
        <taxon>Vibrionales</taxon>
        <taxon>Vibrionaceae</taxon>
        <taxon>Vibrio</taxon>
        <taxon>Vibrio oreintalis group</taxon>
    </lineage>
</organism>
<dbReference type="RefSeq" id="WP_038188092.1">
    <property type="nucleotide sequence ID" value="NZ_JRWP01000004.1"/>
</dbReference>
<dbReference type="SUPFAM" id="SSF81345">
    <property type="entry name" value="ABC transporter involved in vitamin B12 uptake, BtuC"/>
    <property type="match status" value="1"/>
</dbReference>
<reference evidence="9 10" key="1">
    <citation type="submission" date="2014-10" db="EMBL/GenBank/DDBJ databases">
        <title>Genome sequencing of Vibrio sinaloensis T08.</title>
        <authorList>
            <person name="Chan K.-G."/>
            <person name="Mohamad N.I."/>
        </authorList>
    </citation>
    <scope>NUCLEOTIDE SEQUENCE [LARGE SCALE GENOMIC DNA]</scope>
    <source>
        <strain evidence="9 10">T08</strain>
    </source>
</reference>
<feature type="transmembrane region" description="Helical" evidence="8">
    <location>
        <begin position="188"/>
        <end position="209"/>
    </location>
</feature>
<dbReference type="STRING" id="379097.SE23_06880"/>
<dbReference type="FunFam" id="1.10.3470.10:FF:000001">
    <property type="entry name" value="Vitamin B12 ABC transporter permease BtuC"/>
    <property type="match status" value="1"/>
</dbReference>
<dbReference type="InterPro" id="IPR037294">
    <property type="entry name" value="ABC_BtuC-like"/>
</dbReference>
<dbReference type="EMBL" id="JRWP01000004">
    <property type="protein sequence ID" value="KGY10018.1"/>
    <property type="molecule type" value="Genomic_DNA"/>
</dbReference>
<evidence type="ECO:0000256" key="7">
    <source>
        <dbReference type="ARBA" id="ARBA00023136"/>
    </source>
</evidence>
<feature type="transmembrane region" description="Helical" evidence="8">
    <location>
        <begin position="112"/>
        <end position="130"/>
    </location>
</feature>
<feature type="transmembrane region" description="Helical" evidence="8">
    <location>
        <begin position="229"/>
        <end position="258"/>
    </location>
</feature>
<dbReference type="GO" id="GO:0005886">
    <property type="term" value="C:plasma membrane"/>
    <property type="evidence" value="ECO:0007669"/>
    <property type="project" value="UniProtKB-SubCell"/>
</dbReference>
<evidence type="ECO:0000256" key="5">
    <source>
        <dbReference type="ARBA" id="ARBA00022692"/>
    </source>
</evidence>
<feature type="transmembrane region" description="Helical" evidence="8">
    <location>
        <begin position="270"/>
        <end position="295"/>
    </location>
</feature>